<protein>
    <submittedName>
        <fullName evidence="1">Uncharacterized protein</fullName>
    </submittedName>
</protein>
<name>A0A8T1UBD9_9STRA</name>
<organism evidence="1 2">
    <name type="scientific">Phytophthora cactorum</name>
    <dbReference type="NCBI Taxonomy" id="29920"/>
    <lineage>
        <taxon>Eukaryota</taxon>
        <taxon>Sar</taxon>
        <taxon>Stramenopiles</taxon>
        <taxon>Oomycota</taxon>
        <taxon>Peronosporomycetes</taxon>
        <taxon>Peronosporales</taxon>
        <taxon>Peronosporaceae</taxon>
        <taxon>Phytophthora</taxon>
    </lineage>
</organism>
<reference evidence="1" key="1">
    <citation type="submission" date="2021-01" db="EMBL/GenBank/DDBJ databases">
        <title>Phytophthora aleatoria, a newly-described species from Pinus radiata is distinct from Phytophthora cactorum isolates based on comparative genomics.</title>
        <authorList>
            <person name="Mcdougal R."/>
            <person name="Panda P."/>
            <person name="Williams N."/>
            <person name="Studholme D.J."/>
        </authorList>
    </citation>
    <scope>NUCLEOTIDE SEQUENCE</scope>
    <source>
        <strain evidence="1">NZFS 3830</strain>
    </source>
</reference>
<feature type="non-terminal residue" evidence="1">
    <location>
        <position position="1"/>
    </location>
</feature>
<evidence type="ECO:0000313" key="1">
    <source>
        <dbReference type="EMBL" id="KAG6958480.1"/>
    </source>
</evidence>
<dbReference type="Proteomes" id="UP000688947">
    <property type="component" value="Unassembled WGS sequence"/>
</dbReference>
<evidence type="ECO:0000313" key="2">
    <source>
        <dbReference type="Proteomes" id="UP000688947"/>
    </source>
</evidence>
<dbReference type="AlphaFoldDB" id="A0A8T1UBD9"/>
<comment type="caution">
    <text evidence="1">The sequence shown here is derived from an EMBL/GenBank/DDBJ whole genome shotgun (WGS) entry which is preliminary data.</text>
</comment>
<proteinExistence type="predicted"/>
<sequence>GDRFTVKHPSLLSFVETAKADARLFVQLIHDVKHNRRDPPPHDPNVEPRIPVEFHDFECSKIQLRPQTGLVALVRPRQLAVSLRIGCASLLCTSPR</sequence>
<dbReference type="EMBL" id="JAENGZ010000485">
    <property type="protein sequence ID" value="KAG6958480.1"/>
    <property type="molecule type" value="Genomic_DNA"/>
</dbReference>
<accession>A0A8T1UBD9</accession>
<dbReference type="OrthoDB" id="119397at2759"/>
<gene>
    <name evidence="1" type="ORF">JG687_00009366</name>
</gene>
<dbReference type="VEuPathDB" id="FungiDB:PC110_g19658"/>